<accession>A0A9Q0R767</accession>
<feature type="coiled-coil region" evidence="1">
    <location>
        <begin position="56"/>
        <end position="124"/>
    </location>
</feature>
<protein>
    <submittedName>
        <fullName evidence="3">Stress response protein nst1</fullName>
    </submittedName>
</protein>
<dbReference type="OrthoDB" id="10660560at2759"/>
<reference evidence="3" key="1">
    <citation type="submission" date="2022-10" db="EMBL/GenBank/DDBJ databases">
        <title>Novel sulphate-reducing endosymbionts in the free-living metamonad Anaeramoeba.</title>
        <authorList>
            <person name="Jerlstrom-Hultqvist J."/>
            <person name="Cepicka I."/>
            <person name="Gallot-Lavallee L."/>
            <person name="Salas-Leiva D."/>
            <person name="Curtis B.A."/>
            <person name="Zahonova K."/>
            <person name="Pipaliya S."/>
            <person name="Dacks J."/>
            <person name="Roger A.J."/>
        </authorList>
    </citation>
    <scope>NUCLEOTIDE SEQUENCE</scope>
    <source>
        <strain evidence="3">BMAN</strain>
    </source>
</reference>
<organism evidence="3 4">
    <name type="scientific">Anaeramoeba ignava</name>
    <name type="common">Anaerobic marine amoeba</name>
    <dbReference type="NCBI Taxonomy" id="1746090"/>
    <lineage>
        <taxon>Eukaryota</taxon>
        <taxon>Metamonada</taxon>
        <taxon>Anaeramoebidae</taxon>
        <taxon>Anaeramoeba</taxon>
    </lineage>
</organism>
<evidence type="ECO:0000256" key="2">
    <source>
        <dbReference type="SAM" id="MobiDB-lite"/>
    </source>
</evidence>
<dbReference type="EMBL" id="JAPDFW010000103">
    <property type="protein sequence ID" value="KAJ5069777.1"/>
    <property type="molecule type" value="Genomic_DNA"/>
</dbReference>
<comment type="caution">
    <text evidence="3">The sequence shown here is derived from an EMBL/GenBank/DDBJ whole genome shotgun (WGS) entry which is preliminary data.</text>
</comment>
<keyword evidence="4" id="KW-1185">Reference proteome</keyword>
<evidence type="ECO:0000256" key="1">
    <source>
        <dbReference type="SAM" id="Coils"/>
    </source>
</evidence>
<feature type="region of interest" description="Disordered" evidence="2">
    <location>
        <begin position="420"/>
        <end position="439"/>
    </location>
</feature>
<feature type="compositionally biased region" description="Basic and acidic residues" evidence="2">
    <location>
        <begin position="423"/>
        <end position="439"/>
    </location>
</feature>
<evidence type="ECO:0000313" key="4">
    <source>
        <dbReference type="Proteomes" id="UP001149090"/>
    </source>
</evidence>
<keyword evidence="1" id="KW-0175">Coiled coil</keyword>
<dbReference type="Proteomes" id="UP001149090">
    <property type="component" value="Unassembled WGS sequence"/>
</dbReference>
<gene>
    <name evidence="3" type="ORF">M0811_02355</name>
</gene>
<sequence length="439" mass="52534">MEQTEHGKETFEKLKQIHIPDIRFKKEKMEEFKEWILLIQKKWKKNKLKQKMLYKMSSLYEEIMKIEIQVEKSKKKITGLEKNQSKKMNEEKANRLKELLSKSRIEYENNQKKLEEIHEKSKEKTEFDLISQNKIDFEEKIGLTQLANEISDIKSSLGVSRSNRGDEFEKEVKNLIEEKILSQYISKLDQDDINNGSSLKLLSNVSLGAARGEIDYLVAQIKKNPQFKPPKKPNQTISKQKLVKTAEFIVEKVHAIIEVKNNFDDFGYGFEKKQEMLHFLTDDFENPEDYKMFINKIYPKGRFTEDINVVHREKKKEKYLFTRKSFENMFPKEKEGYFIQNCFYITHIPKYSFGTKGQFSIMIASKIYSDFQFNLEDENYLNELFDFVTSFEMDPLIDKLQIYLKNPSWCQFIYLLKKKRKQESKENEQENEQEKEKEK</sequence>
<evidence type="ECO:0000313" key="3">
    <source>
        <dbReference type="EMBL" id="KAJ5069777.1"/>
    </source>
</evidence>
<dbReference type="AlphaFoldDB" id="A0A9Q0R767"/>
<proteinExistence type="predicted"/>
<name>A0A9Q0R767_ANAIG</name>